<dbReference type="EMBL" id="AZBU02000002">
    <property type="protein sequence ID" value="TKR97003.1"/>
    <property type="molecule type" value="Genomic_DNA"/>
</dbReference>
<gene>
    <name evidence="2" type="ORF">L596_010934</name>
</gene>
<feature type="region of interest" description="Disordered" evidence="1">
    <location>
        <begin position="1"/>
        <end position="60"/>
    </location>
</feature>
<reference evidence="2 3" key="2">
    <citation type="journal article" date="2019" name="G3 (Bethesda)">
        <title>Hybrid Assembly of the Genome of the Entomopathogenic Nematode Steinernema carpocapsae Identifies the X-Chromosome.</title>
        <authorList>
            <person name="Serra L."/>
            <person name="Macchietto M."/>
            <person name="Macias-Munoz A."/>
            <person name="McGill C.J."/>
            <person name="Rodriguez I.M."/>
            <person name="Rodriguez B."/>
            <person name="Murad R."/>
            <person name="Mortazavi A."/>
        </authorList>
    </citation>
    <scope>NUCLEOTIDE SEQUENCE [LARGE SCALE GENOMIC DNA]</scope>
    <source>
        <strain evidence="2 3">ALL</strain>
    </source>
</reference>
<sequence>MGQKHSCSYELPHEATKESARKASLDHCIGEATKMRPISQDSKESQEPAGTSFTEANMTEIRLGEDDIEVKEKDYVLHMLTRVEPPEEFNLPVEMRPQQCQMPH</sequence>
<feature type="compositionally biased region" description="Basic and acidic residues" evidence="1">
    <location>
        <begin position="11"/>
        <end position="29"/>
    </location>
</feature>
<proteinExistence type="predicted"/>
<comment type="caution">
    <text evidence="2">The sequence shown here is derived from an EMBL/GenBank/DDBJ whole genome shotgun (WGS) entry which is preliminary data.</text>
</comment>
<organism evidence="2 3">
    <name type="scientific">Steinernema carpocapsae</name>
    <name type="common">Entomopathogenic nematode</name>
    <dbReference type="NCBI Taxonomy" id="34508"/>
    <lineage>
        <taxon>Eukaryota</taxon>
        <taxon>Metazoa</taxon>
        <taxon>Ecdysozoa</taxon>
        <taxon>Nematoda</taxon>
        <taxon>Chromadorea</taxon>
        <taxon>Rhabditida</taxon>
        <taxon>Tylenchina</taxon>
        <taxon>Panagrolaimomorpha</taxon>
        <taxon>Strongyloidoidea</taxon>
        <taxon>Steinernematidae</taxon>
        <taxon>Steinernema</taxon>
    </lineage>
</organism>
<evidence type="ECO:0000256" key="1">
    <source>
        <dbReference type="SAM" id="MobiDB-lite"/>
    </source>
</evidence>
<dbReference type="AlphaFoldDB" id="A0A4U5PKM5"/>
<evidence type="ECO:0000313" key="3">
    <source>
        <dbReference type="Proteomes" id="UP000298663"/>
    </source>
</evidence>
<evidence type="ECO:0000313" key="2">
    <source>
        <dbReference type="EMBL" id="TKR97003.1"/>
    </source>
</evidence>
<protein>
    <submittedName>
        <fullName evidence="2">Uncharacterized protein</fullName>
    </submittedName>
</protein>
<accession>A0A4U5PKM5</accession>
<keyword evidence="3" id="KW-1185">Reference proteome</keyword>
<reference evidence="2 3" key="1">
    <citation type="journal article" date="2015" name="Genome Biol.">
        <title>Comparative genomics of Steinernema reveals deeply conserved gene regulatory networks.</title>
        <authorList>
            <person name="Dillman A.R."/>
            <person name="Macchietto M."/>
            <person name="Porter C.F."/>
            <person name="Rogers A."/>
            <person name="Williams B."/>
            <person name="Antoshechkin I."/>
            <person name="Lee M.M."/>
            <person name="Goodwin Z."/>
            <person name="Lu X."/>
            <person name="Lewis E.E."/>
            <person name="Goodrich-Blair H."/>
            <person name="Stock S.P."/>
            <person name="Adams B.J."/>
            <person name="Sternberg P.W."/>
            <person name="Mortazavi A."/>
        </authorList>
    </citation>
    <scope>NUCLEOTIDE SEQUENCE [LARGE SCALE GENOMIC DNA]</scope>
    <source>
        <strain evidence="2 3">ALL</strain>
    </source>
</reference>
<feature type="compositionally biased region" description="Polar residues" evidence="1">
    <location>
        <begin position="48"/>
        <end position="57"/>
    </location>
</feature>
<dbReference type="Proteomes" id="UP000298663">
    <property type="component" value="Unassembled WGS sequence"/>
</dbReference>
<dbReference type="OrthoDB" id="10477465at2759"/>
<name>A0A4U5PKM5_STECR</name>